<protein>
    <submittedName>
        <fullName evidence="2">Nucleotidyltransferase domain-containing protein</fullName>
    </submittedName>
</protein>
<dbReference type="PANTHER" id="PTHR33933:SF1">
    <property type="entry name" value="PROTEIN ADENYLYLTRANSFERASE MNTA-RELATED"/>
    <property type="match status" value="1"/>
</dbReference>
<keyword evidence="2" id="KW-0808">Transferase</keyword>
<dbReference type="InterPro" id="IPR052548">
    <property type="entry name" value="Type_VII_TA_antitoxin"/>
</dbReference>
<dbReference type="InterPro" id="IPR002934">
    <property type="entry name" value="Polymerase_NTP_transf_dom"/>
</dbReference>
<dbReference type="EMBL" id="DTGZ01000107">
    <property type="protein sequence ID" value="HGV97826.1"/>
    <property type="molecule type" value="Genomic_DNA"/>
</dbReference>
<dbReference type="GO" id="GO:0016779">
    <property type="term" value="F:nucleotidyltransferase activity"/>
    <property type="evidence" value="ECO:0007669"/>
    <property type="project" value="InterPro"/>
</dbReference>
<feature type="domain" description="Polymerase nucleotidyl transferase" evidence="1">
    <location>
        <begin position="11"/>
        <end position="83"/>
    </location>
</feature>
<comment type="caution">
    <text evidence="2">The sequence shown here is derived from an EMBL/GenBank/DDBJ whole genome shotgun (WGS) entry which is preliminary data.</text>
</comment>
<dbReference type="Pfam" id="PF01909">
    <property type="entry name" value="NTP_transf_2"/>
    <property type="match status" value="1"/>
</dbReference>
<name>A0A7C4TCM6_UNCW3</name>
<sequence>MLKGLKSLIVKLKKAVIAIYGERLISFVIFGSVGRRTATSESDIDILIIADNLPRGRMARVKEFEKVEEVLAKDLEKLYKKGIYLSLSPVIKTKEEVLLGSPLFLDMIDDALIIFDRNKFFNNYLEKFKDRLNRLGAKRINLGSYWYWILKSDYKLGEVFEI</sequence>
<dbReference type="Gene3D" id="3.30.460.10">
    <property type="entry name" value="Beta Polymerase, domain 2"/>
    <property type="match status" value="1"/>
</dbReference>
<dbReference type="InterPro" id="IPR043519">
    <property type="entry name" value="NT_sf"/>
</dbReference>
<proteinExistence type="predicted"/>
<dbReference type="PANTHER" id="PTHR33933">
    <property type="entry name" value="NUCLEOTIDYLTRANSFERASE"/>
    <property type="match status" value="1"/>
</dbReference>
<reference evidence="2" key="1">
    <citation type="journal article" date="2020" name="mSystems">
        <title>Genome- and Community-Level Interaction Insights into Carbon Utilization and Element Cycling Functions of Hydrothermarchaeota in Hydrothermal Sediment.</title>
        <authorList>
            <person name="Zhou Z."/>
            <person name="Liu Y."/>
            <person name="Xu W."/>
            <person name="Pan J."/>
            <person name="Luo Z.H."/>
            <person name="Li M."/>
        </authorList>
    </citation>
    <scope>NUCLEOTIDE SEQUENCE [LARGE SCALE GENOMIC DNA]</scope>
    <source>
        <strain evidence="2">SpSt-774</strain>
    </source>
</reference>
<dbReference type="SUPFAM" id="SSF81301">
    <property type="entry name" value="Nucleotidyltransferase"/>
    <property type="match status" value="1"/>
</dbReference>
<dbReference type="AlphaFoldDB" id="A0A7C4TCM6"/>
<evidence type="ECO:0000259" key="1">
    <source>
        <dbReference type="Pfam" id="PF01909"/>
    </source>
</evidence>
<gene>
    <name evidence="2" type="ORF">ENV60_05980</name>
</gene>
<dbReference type="CDD" id="cd05403">
    <property type="entry name" value="NT_KNTase_like"/>
    <property type="match status" value="1"/>
</dbReference>
<accession>A0A7C4TCM6</accession>
<evidence type="ECO:0000313" key="2">
    <source>
        <dbReference type="EMBL" id="HGV97826.1"/>
    </source>
</evidence>
<organism evidence="2">
    <name type="scientific">candidate division WOR-3 bacterium</name>
    <dbReference type="NCBI Taxonomy" id="2052148"/>
    <lineage>
        <taxon>Bacteria</taxon>
        <taxon>Bacteria division WOR-3</taxon>
    </lineage>
</organism>